<name>A0A7X2IKY7_9BURK</name>
<dbReference type="Proteomes" id="UP000446768">
    <property type="component" value="Unassembled WGS sequence"/>
</dbReference>
<protein>
    <recommendedName>
        <fullName evidence="3">Transporter</fullName>
    </recommendedName>
</protein>
<reference evidence="1 2" key="1">
    <citation type="submission" date="2019-11" db="EMBL/GenBank/DDBJ databases">
        <title>Novel species isolated from a subtropical stream in China.</title>
        <authorList>
            <person name="Lu H."/>
        </authorList>
    </citation>
    <scope>NUCLEOTIDE SEQUENCE [LARGE SCALE GENOMIC DNA]</scope>
    <source>
        <strain evidence="1 2">FT92W</strain>
    </source>
</reference>
<organism evidence="1 2">
    <name type="scientific">Pseudoduganella rivuli</name>
    <dbReference type="NCBI Taxonomy" id="2666085"/>
    <lineage>
        <taxon>Bacteria</taxon>
        <taxon>Pseudomonadati</taxon>
        <taxon>Pseudomonadota</taxon>
        <taxon>Betaproteobacteria</taxon>
        <taxon>Burkholderiales</taxon>
        <taxon>Oxalobacteraceae</taxon>
        <taxon>Telluria group</taxon>
        <taxon>Pseudoduganella</taxon>
    </lineage>
</organism>
<sequence>MATEDTGTPGPGGWENNLGISAERQHGSWRYGVPEMELNYGAGEHMQLVLGMPYVRVTEADGARNSGFGNITTGVKWRFWEDGETGAALALFPRLAWNSSGATASRGLDSRGYSLLLPVIAGFSRGDTGWYAEFGRNIVQRGPHEWQAGVKVLHQCLPQLECRAELEYTRVPRDGGQTTARLGGKWRLSENLIFNFSAGRDIAGGREGRRGLVTYAGVQWLR</sequence>
<dbReference type="AlphaFoldDB" id="A0A7X2IKY7"/>
<keyword evidence="2" id="KW-1185">Reference proteome</keyword>
<gene>
    <name evidence="1" type="ORF">GJ700_08340</name>
</gene>
<accession>A0A7X2IKY7</accession>
<comment type="caution">
    <text evidence="1">The sequence shown here is derived from an EMBL/GenBank/DDBJ whole genome shotgun (WGS) entry which is preliminary data.</text>
</comment>
<evidence type="ECO:0000313" key="2">
    <source>
        <dbReference type="Proteomes" id="UP000446768"/>
    </source>
</evidence>
<evidence type="ECO:0008006" key="3">
    <source>
        <dbReference type="Google" id="ProtNLM"/>
    </source>
</evidence>
<dbReference type="EMBL" id="WKJJ01000004">
    <property type="protein sequence ID" value="MRV71735.1"/>
    <property type="molecule type" value="Genomic_DNA"/>
</dbReference>
<evidence type="ECO:0000313" key="1">
    <source>
        <dbReference type="EMBL" id="MRV71735.1"/>
    </source>
</evidence>
<proteinExistence type="predicted"/>